<dbReference type="InterPro" id="IPR013830">
    <property type="entry name" value="SGNH_hydro"/>
</dbReference>
<protein>
    <submittedName>
        <fullName evidence="4">Electron transporter RnfD</fullName>
    </submittedName>
</protein>
<evidence type="ECO:0000259" key="2">
    <source>
        <dbReference type="Pfam" id="PF13472"/>
    </source>
</evidence>
<feature type="domain" description="Carbohydrate esterase 2 N-terminal" evidence="3">
    <location>
        <begin position="41"/>
        <end position="150"/>
    </location>
</feature>
<dbReference type="KEGG" id="cate:C2869_05785"/>
<keyword evidence="5" id="KW-1185">Reference proteome</keyword>
<feature type="signal peptide" evidence="1">
    <location>
        <begin position="1"/>
        <end position="28"/>
    </location>
</feature>
<organism evidence="4 5">
    <name type="scientific">Saccharobesus litoralis</name>
    <dbReference type="NCBI Taxonomy" id="2172099"/>
    <lineage>
        <taxon>Bacteria</taxon>
        <taxon>Pseudomonadati</taxon>
        <taxon>Pseudomonadota</taxon>
        <taxon>Gammaproteobacteria</taxon>
        <taxon>Alteromonadales</taxon>
        <taxon>Alteromonadaceae</taxon>
        <taxon>Saccharobesus</taxon>
    </lineage>
</organism>
<dbReference type="AlphaFoldDB" id="A0A2S0VPG7"/>
<dbReference type="SUPFAM" id="SSF52266">
    <property type="entry name" value="SGNH hydrolase"/>
    <property type="match status" value="1"/>
</dbReference>
<evidence type="ECO:0000313" key="5">
    <source>
        <dbReference type="Proteomes" id="UP000244441"/>
    </source>
</evidence>
<dbReference type="OrthoDB" id="9801375at2"/>
<dbReference type="GO" id="GO:0052689">
    <property type="term" value="F:carboxylic ester hydrolase activity"/>
    <property type="evidence" value="ECO:0007669"/>
    <property type="project" value="InterPro"/>
</dbReference>
<evidence type="ECO:0000256" key="1">
    <source>
        <dbReference type="SAM" id="SignalP"/>
    </source>
</evidence>
<keyword evidence="1" id="KW-0732">Signal</keyword>
<dbReference type="Gene3D" id="3.40.50.1110">
    <property type="entry name" value="SGNH hydrolase"/>
    <property type="match status" value="1"/>
</dbReference>
<feature type="chain" id="PRO_5015435433" evidence="1">
    <location>
        <begin position="29"/>
        <end position="367"/>
    </location>
</feature>
<dbReference type="InterPro" id="IPR052762">
    <property type="entry name" value="PCW_deacetylase/CE"/>
</dbReference>
<evidence type="ECO:0000259" key="3">
    <source>
        <dbReference type="Pfam" id="PF17996"/>
    </source>
</evidence>
<gene>
    <name evidence="4" type="ORF">C2869_05785</name>
</gene>
<reference evidence="4 5" key="1">
    <citation type="submission" date="2018-01" db="EMBL/GenBank/DDBJ databases">
        <title>Genome sequence of a Cantenovulum-like bacteria.</title>
        <authorList>
            <person name="Tan W.R."/>
            <person name="Lau N.-S."/>
            <person name="Go F."/>
            <person name="Amirul A.-A.A."/>
        </authorList>
    </citation>
    <scope>NUCLEOTIDE SEQUENCE [LARGE SCALE GENOMIC DNA]</scope>
    <source>
        <strain evidence="4 5">CCB-QB4</strain>
    </source>
</reference>
<accession>A0A2S0VPG7</accession>
<dbReference type="EMBL" id="CP026604">
    <property type="protein sequence ID" value="AWB65980.1"/>
    <property type="molecule type" value="Genomic_DNA"/>
</dbReference>
<sequence length="367" mass="41527">MTLSAKLKLANKIVFGLCMLAVSVFSCAAQFFEADNNHFQYTGRIDFTQAKQPLISFAGTSIKAKFTGNKLNIRLDDQRGENFFNVIINGNDQFPYVIQAKQGLHTYPVAHHLKDGIHTVEIYKRTEGHEGYSRFLGLELSDNAKLLPAPARPNRRIAFFGDSITSGMGNEAADNAGDKQLSEKNNYLSYASITARNLNAEHHTISLSGIGIMASWFDFTMPEYYDQVNGAGNNDSKWDFKQWTPDIVVINLFQNDSWLVHDPKRISPIPNDENIIQAYIKFVNTIRSKYPNKPVICALGSMDITKSNSKWPGLVKTAVKRIKQQDNTADINTLFFEFTGYKAHPRVHQHQRNADKLTKFIKQKLAW</sequence>
<proteinExistence type="predicted"/>
<evidence type="ECO:0000313" key="4">
    <source>
        <dbReference type="EMBL" id="AWB65980.1"/>
    </source>
</evidence>
<feature type="domain" description="SGNH hydrolase-type esterase" evidence="2">
    <location>
        <begin position="159"/>
        <end position="332"/>
    </location>
</feature>
<dbReference type="InterPro" id="IPR040794">
    <property type="entry name" value="CE2_N"/>
</dbReference>
<dbReference type="Pfam" id="PF13472">
    <property type="entry name" value="Lipase_GDSL_2"/>
    <property type="match status" value="1"/>
</dbReference>
<dbReference type="InterPro" id="IPR036514">
    <property type="entry name" value="SGNH_hydro_sf"/>
</dbReference>
<dbReference type="CDD" id="cd01831">
    <property type="entry name" value="Endoglucanase_E_like"/>
    <property type="match status" value="1"/>
</dbReference>
<dbReference type="PANTHER" id="PTHR37834">
    <property type="entry name" value="GDSL-LIKE LIPASE/ACYLHYDROLASE DOMAIN PROTEIN (AFU_ORTHOLOGUE AFUA_2G00620)"/>
    <property type="match status" value="1"/>
</dbReference>
<dbReference type="InterPro" id="IPR037461">
    <property type="entry name" value="CtCE2-like_dom"/>
</dbReference>
<dbReference type="PROSITE" id="PS51257">
    <property type="entry name" value="PROKAR_LIPOPROTEIN"/>
    <property type="match status" value="1"/>
</dbReference>
<dbReference type="RefSeq" id="WP_108602052.1">
    <property type="nucleotide sequence ID" value="NZ_CP026604.1"/>
</dbReference>
<dbReference type="Gene3D" id="2.60.120.260">
    <property type="entry name" value="Galactose-binding domain-like"/>
    <property type="match status" value="1"/>
</dbReference>
<dbReference type="Proteomes" id="UP000244441">
    <property type="component" value="Chromosome"/>
</dbReference>
<dbReference type="Pfam" id="PF17996">
    <property type="entry name" value="CE2_N"/>
    <property type="match status" value="1"/>
</dbReference>
<dbReference type="PANTHER" id="PTHR37834:SF2">
    <property type="entry name" value="ESTERASE, SGNH HYDROLASE-TYPE"/>
    <property type="match status" value="1"/>
</dbReference>
<name>A0A2S0VPG7_9ALTE</name>